<comment type="similarity">
    <text evidence="1">Belongs to the eukaryotic/archaeal PrmC-related family.</text>
</comment>
<proteinExistence type="inferred from homology"/>
<dbReference type="PANTHER" id="PTHR45875:SF1">
    <property type="entry name" value="METHYLTRANSFERASE N6AMT1"/>
    <property type="match status" value="1"/>
</dbReference>
<evidence type="ECO:0000256" key="1">
    <source>
        <dbReference type="ARBA" id="ARBA00006149"/>
    </source>
</evidence>
<dbReference type="GO" id="GO:0032259">
    <property type="term" value="P:methylation"/>
    <property type="evidence" value="ECO:0007669"/>
    <property type="project" value="UniProtKB-KW"/>
</dbReference>
<evidence type="ECO:0000259" key="5">
    <source>
        <dbReference type="Pfam" id="PF05175"/>
    </source>
</evidence>
<evidence type="ECO:0000256" key="3">
    <source>
        <dbReference type="ARBA" id="ARBA00022679"/>
    </source>
</evidence>
<evidence type="ECO:0000313" key="6">
    <source>
        <dbReference type="EMBL" id="MET8439193.1"/>
    </source>
</evidence>
<dbReference type="RefSeq" id="WP_356506171.1">
    <property type="nucleotide sequence ID" value="NZ_JBEXEF010000048.1"/>
</dbReference>
<accession>A0ABV2UMV2</accession>
<sequence>MAFDSVESAESAGTFLVVLPGVYAPQHDTQLLLSALGREHIAAGADILDLGTGSGVLAVRAAQLGGRVTAVDIARCAVATTRLNALLHHQRIAVRRADLASALKVRTYDLILCNPPYVPAPHARVPTRGSARAWDAGFDGRAIVDRVCDGAPAALRSAGVLLMVHSGLCDPAATLSRLSRGGLEAKISARARVPLGPVLLSRLRWLREQDLMKGNDSYEELVVIRAECP</sequence>
<dbReference type="InterPro" id="IPR007848">
    <property type="entry name" value="Small_mtfrase_dom"/>
</dbReference>
<dbReference type="GO" id="GO:0008168">
    <property type="term" value="F:methyltransferase activity"/>
    <property type="evidence" value="ECO:0007669"/>
    <property type="project" value="UniProtKB-KW"/>
</dbReference>
<dbReference type="InterPro" id="IPR052190">
    <property type="entry name" value="Euk-Arch_PrmC-MTase"/>
</dbReference>
<dbReference type="InterPro" id="IPR004557">
    <property type="entry name" value="PrmC-related"/>
</dbReference>
<gene>
    <name evidence="6" type="ORF">ABZV61_42435</name>
</gene>
<keyword evidence="2 6" id="KW-0489">Methyltransferase</keyword>
<dbReference type="InterPro" id="IPR002052">
    <property type="entry name" value="DNA_methylase_N6_adenine_CS"/>
</dbReference>
<evidence type="ECO:0000313" key="7">
    <source>
        <dbReference type="Proteomes" id="UP001550044"/>
    </source>
</evidence>
<reference evidence="6 7" key="1">
    <citation type="submission" date="2024-06" db="EMBL/GenBank/DDBJ databases">
        <title>The Natural Products Discovery Center: Release of the First 8490 Sequenced Strains for Exploring Actinobacteria Biosynthetic Diversity.</title>
        <authorList>
            <person name="Kalkreuter E."/>
            <person name="Kautsar S.A."/>
            <person name="Yang D."/>
            <person name="Bader C.D."/>
            <person name="Teijaro C.N."/>
            <person name="Fluegel L."/>
            <person name="Davis C.M."/>
            <person name="Simpson J.R."/>
            <person name="Lauterbach L."/>
            <person name="Steele A.D."/>
            <person name="Gui C."/>
            <person name="Meng S."/>
            <person name="Li G."/>
            <person name="Viehrig K."/>
            <person name="Ye F."/>
            <person name="Su P."/>
            <person name="Kiefer A.F."/>
            <person name="Nichols A."/>
            <person name="Cepeda A.J."/>
            <person name="Yan W."/>
            <person name="Fan B."/>
            <person name="Jiang Y."/>
            <person name="Adhikari A."/>
            <person name="Zheng C.-J."/>
            <person name="Schuster L."/>
            <person name="Cowan T.M."/>
            <person name="Smanski M.J."/>
            <person name="Chevrette M.G."/>
            <person name="De Carvalho L.P.S."/>
            <person name="Shen B."/>
        </authorList>
    </citation>
    <scope>NUCLEOTIDE SEQUENCE [LARGE SCALE GENOMIC DNA]</scope>
    <source>
        <strain evidence="6 7">NPDC005137</strain>
    </source>
</reference>
<dbReference type="EMBL" id="JBEXIP010000098">
    <property type="protein sequence ID" value="MET8439193.1"/>
    <property type="molecule type" value="Genomic_DNA"/>
</dbReference>
<protein>
    <submittedName>
        <fullName evidence="6">HemK2/MTQ2 family protein methyltransferase</fullName>
        <ecNumber evidence="6">2.1.1.-</ecNumber>
    </submittedName>
</protein>
<dbReference type="NCBIfam" id="TIGR00537">
    <property type="entry name" value="hemK_rel_arch"/>
    <property type="match status" value="1"/>
</dbReference>
<evidence type="ECO:0000256" key="4">
    <source>
        <dbReference type="ARBA" id="ARBA00022691"/>
    </source>
</evidence>
<dbReference type="EC" id="2.1.1.-" evidence="6"/>
<keyword evidence="3 6" id="KW-0808">Transferase</keyword>
<comment type="caution">
    <text evidence="6">The sequence shown here is derived from an EMBL/GenBank/DDBJ whole genome shotgun (WGS) entry which is preliminary data.</text>
</comment>
<keyword evidence="4" id="KW-0949">S-adenosyl-L-methionine</keyword>
<dbReference type="Proteomes" id="UP001550044">
    <property type="component" value="Unassembled WGS sequence"/>
</dbReference>
<keyword evidence="7" id="KW-1185">Reference proteome</keyword>
<dbReference type="Pfam" id="PF05175">
    <property type="entry name" value="MTS"/>
    <property type="match status" value="1"/>
</dbReference>
<evidence type="ECO:0000256" key="2">
    <source>
        <dbReference type="ARBA" id="ARBA00022603"/>
    </source>
</evidence>
<dbReference type="Gene3D" id="3.40.50.150">
    <property type="entry name" value="Vaccinia Virus protein VP39"/>
    <property type="match status" value="1"/>
</dbReference>
<dbReference type="PANTHER" id="PTHR45875">
    <property type="entry name" value="METHYLTRANSFERASE N6AMT1"/>
    <property type="match status" value="1"/>
</dbReference>
<organism evidence="6 7">
    <name type="scientific">Streptomyces sp. 900116325</name>
    <dbReference type="NCBI Taxonomy" id="3154295"/>
    <lineage>
        <taxon>Bacteria</taxon>
        <taxon>Bacillati</taxon>
        <taxon>Actinomycetota</taxon>
        <taxon>Actinomycetes</taxon>
        <taxon>Kitasatosporales</taxon>
        <taxon>Streptomycetaceae</taxon>
        <taxon>Streptomyces</taxon>
    </lineage>
</organism>
<dbReference type="PROSITE" id="PS00092">
    <property type="entry name" value="N6_MTASE"/>
    <property type="match status" value="1"/>
</dbReference>
<dbReference type="InterPro" id="IPR029063">
    <property type="entry name" value="SAM-dependent_MTases_sf"/>
</dbReference>
<dbReference type="CDD" id="cd02440">
    <property type="entry name" value="AdoMet_MTases"/>
    <property type="match status" value="1"/>
</dbReference>
<name>A0ABV2UMV2_9ACTN</name>
<dbReference type="SUPFAM" id="SSF53335">
    <property type="entry name" value="S-adenosyl-L-methionine-dependent methyltransferases"/>
    <property type="match status" value="1"/>
</dbReference>
<feature type="domain" description="Methyltransferase small" evidence="5">
    <location>
        <begin position="19"/>
        <end position="118"/>
    </location>
</feature>